<evidence type="ECO:0000256" key="1">
    <source>
        <dbReference type="SAM" id="MobiDB-lite"/>
    </source>
</evidence>
<evidence type="ECO:0000256" key="2">
    <source>
        <dbReference type="SAM" id="SignalP"/>
    </source>
</evidence>
<evidence type="ECO:0000259" key="3">
    <source>
        <dbReference type="PROSITE" id="PS50093"/>
    </source>
</evidence>
<sequence>MRGPKLRNVLRLLVVCGLAAALLVPPGSAGHPAQAATRAGVGEVEDAKGDFLASGEFHSGLSYYHANGEPGPGVNAFEVTDRCDDGFSPTVVWIVEGTRYSKTLSDKCTLFPHFRNHDVQTGFARKSMVPMHWYVRAENAQGRTYGSTVEADTMGTYSYKPKSELFVHSSVYRDQVDQLGRTVVVSLVPTSKLTDRPGSDLTTFVVWHELQQRTPVPSDLNKDQRQSLYKQLACHVLYAKLGRGGPTWDLEVGRKNIAWDMATQPHYVLHHGCNWGPDLPGPDPDIPPGDGDDIPVDQPPTVDAGPDVSGDEGAPVKLAGSAEDDHGAPDVKWTYRPREGVDKGATCEFSNAGRPGTRLVCTDDGTFEVTLTADDGVNAPVSDSALVRLDNVAPKVTLDGPEEWDVHRVGDKVALKAPFEDPGSNDTHTCTVRWDDGKKSSFPAKGDSCDVSHAYPHAGMNTISVEVADDDGGRDRAETMIVVYDPRAGLLTGAGRTDDGLRFTTAAKYPAADSSRPLGAVVLSPPSGDGPRTLVSTRLDWLVITPDGKAAVKGEATGHGFLGYVKSGEFRGVVWPLSEGKNPPEKPLYDSSPGQSWDVDRARLRPVTTGATVIDAGWIPGLPDLPGPLSLGRHTDRLPVLGVETGPGGLESGLGVETGLGLDTGLGHVG</sequence>
<feature type="chain" id="PRO_5039390371" description="PKD domain-containing protein" evidence="2">
    <location>
        <begin position="30"/>
        <end position="670"/>
    </location>
</feature>
<dbReference type="Gene3D" id="2.60.40.10">
    <property type="entry name" value="Immunoglobulins"/>
    <property type="match status" value="2"/>
</dbReference>
<keyword evidence="5" id="KW-1185">Reference proteome</keyword>
<keyword evidence="2" id="KW-0732">Signal</keyword>
<dbReference type="RefSeq" id="WP_161698112.1">
    <property type="nucleotide sequence ID" value="NZ_JAAAHS010000103.1"/>
</dbReference>
<evidence type="ECO:0000313" key="4">
    <source>
        <dbReference type="EMBL" id="NBE52819.1"/>
    </source>
</evidence>
<evidence type="ECO:0000313" key="5">
    <source>
        <dbReference type="Proteomes" id="UP000598297"/>
    </source>
</evidence>
<proteinExistence type="predicted"/>
<dbReference type="GO" id="GO:0005975">
    <property type="term" value="P:carbohydrate metabolic process"/>
    <property type="evidence" value="ECO:0007669"/>
    <property type="project" value="UniProtKB-ARBA"/>
</dbReference>
<reference evidence="4" key="1">
    <citation type="submission" date="2020-01" db="EMBL/GenBank/DDBJ databases">
        <title>Whole-genome analyses of novel actinobacteria.</title>
        <authorList>
            <person name="Sahin N."/>
        </authorList>
    </citation>
    <scope>NUCLEOTIDE SEQUENCE</scope>
    <source>
        <strain evidence="4">YC537</strain>
    </source>
</reference>
<dbReference type="SUPFAM" id="SSF49299">
    <property type="entry name" value="PKD domain"/>
    <property type="match status" value="1"/>
</dbReference>
<comment type="caution">
    <text evidence="4">The sequence shown here is derived from an EMBL/GenBank/DDBJ whole genome shotgun (WGS) entry which is preliminary data.</text>
</comment>
<protein>
    <recommendedName>
        <fullName evidence="3">PKD domain-containing protein</fullName>
    </recommendedName>
</protein>
<dbReference type="InterPro" id="IPR035986">
    <property type="entry name" value="PKD_dom_sf"/>
</dbReference>
<gene>
    <name evidence="4" type="ORF">GUY60_15570</name>
</gene>
<feature type="domain" description="PKD" evidence="3">
    <location>
        <begin position="413"/>
        <end position="490"/>
    </location>
</feature>
<feature type="region of interest" description="Disordered" evidence="1">
    <location>
        <begin position="278"/>
        <end position="332"/>
    </location>
</feature>
<dbReference type="PROSITE" id="PS50093">
    <property type="entry name" value="PKD"/>
    <property type="match status" value="1"/>
</dbReference>
<name>A0A964UP97_9ACTN</name>
<organism evidence="4 5">
    <name type="scientific">Streptomyces boluensis</name>
    <dbReference type="NCBI Taxonomy" id="1775135"/>
    <lineage>
        <taxon>Bacteria</taxon>
        <taxon>Bacillati</taxon>
        <taxon>Actinomycetota</taxon>
        <taxon>Actinomycetes</taxon>
        <taxon>Kitasatosporales</taxon>
        <taxon>Streptomycetaceae</taxon>
        <taxon>Streptomyces</taxon>
    </lineage>
</organism>
<accession>A0A964UP97</accession>
<dbReference type="AlphaFoldDB" id="A0A964UP97"/>
<dbReference type="EMBL" id="JAAAHS010000103">
    <property type="protein sequence ID" value="NBE52819.1"/>
    <property type="molecule type" value="Genomic_DNA"/>
</dbReference>
<dbReference type="OrthoDB" id="9758923at2"/>
<dbReference type="Proteomes" id="UP000598297">
    <property type="component" value="Unassembled WGS sequence"/>
</dbReference>
<dbReference type="InterPro" id="IPR013783">
    <property type="entry name" value="Ig-like_fold"/>
</dbReference>
<dbReference type="InterPro" id="IPR000601">
    <property type="entry name" value="PKD_dom"/>
</dbReference>
<feature type="signal peptide" evidence="2">
    <location>
        <begin position="1"/>
        <end position="29"/>
    </location>
</feature>